<protein>
    <submittedName>
        <fullName evidence="1">Uncharacterized protein</fullName>
    </submittedName>
</protein>
<comment type="caution">
    <text evidence="1">The sequence shown here is derived from an EMBL/GenBank/DDBJ whole genome shotgun (WGS) entry which is preliminary data.</text>
</comment>
<dbReference type="AlphaFoldDB" id="A0A2N5XX59"/>
<dbReference type="EMBL" id="PKUQ01000001">
    <property type="protein sequence ID" value="PLW79090.1"/>
    <property type="molecule type" value="Genomic_DNA"/>
</dbReference>
<evidence type="ECO:0000313" key="1">
    <source>
        <dbReference type="EMBL" id="PLW79090.1"/>
    </source>
</evidence>
<reference evidence="1 2" key="1">
    <citation type="submission" date="2018-01" db="EMBL/GenBank/DDBJ databases">
        <title>The draft genome sequence of Cohaesibacter sp. H1304.</title>
        <authorList>
            <person name="Wang N.-N."/>
            <person name="Du Z.-J."/>
        </authorList>
    </citation>
    <scope>NUCLEOTIDE SEQUENCE [LARGE SCALE GENOMIC DNA]</scope>
    <source>
        <strain evidence="1 2">H1304</strain>
    </source>
</reference>
<keyword evidence="2" id="KW-1185">Reference proteome</keyword>
<accession>A0A2N5XX59</accession>
<proteinExistence type="predicted"/>
<dbReference type="RefSeq" id="WP_101532172.1">
    <property type="nucleotide sequence ID" value="NZ_PKUQ01000001.1"/>
</dbReference>
<dbReference type="Proteomes" id="UP000234881">
    <property type="component" value="Unassembled WGS sequence"/>
</dbReference>
<evidence type="ECO:0000313" key="2">
    <source>
        <dbReference type="Proteomes" id="UP000234881"/>
    </source>
</evidence>
<name>A0A2N5XX59_9HYPH</name>
<sequence>MINPQEAARIRQRLTRGNSPRRIALDYPDSPNILADIYAIQGGRPRGATDSDETEIPSSDPVWFKLLDGRIKHLVRECCAYHDLSLSDLMAYHKGSAARSQLCYALRHRWAMGYEEMSELLGLRPQVVCKLANRWTGKVPALAPEPPKMPTPIAPLVRALAGEYGTTEWAIVKGIGQQNVATAARNHLSYKLYTERGEFISKIARWLKCSHATVRDQIDGHARSIGLTAQQADALNADAKTLGKTGKAVKQPTPITQRQHFAPATFKRVLRHGEVARHG</sequence>
<gene>
    <name evidence="1" type="ORF">C0081_02335</name>
</gene>
<organism evidence="1 2">
    <name type="scientific">Cohaesibacter celericrescens</name>
    <dbReference type="NCBI Taxonomy" id="2067669"/>
    <lineage>
        <taxon>Bacteria</taxon>
        <taxon>Pseudomonadati</taxon>
        <taxon>Pseudomonadota</taxon>
        <taxon>Alphaproteobacteria</taxon>
        <taxon>Hyphomicrobiales</taxon>
        <taxon>Cohaesibacteraceae</taxon>
    </lineage>
</organism>